<gene>
    <name evidence="1" type="ORF">EIKCOROL_00199</name>
</gene>
<protein>
    <submittedName>
        <fullName evidence="1">Uncharacterized protein</fullName>
    </submittedName>
</protein>
<proteinExistence type="predicted"/>
<comment type="caution">
    <text evidence="1">The sequence shown here is derived from an EMBL/GenBank/DDBJ whole genome shotgun (WGS) entry which is preliminary data.</text>
</comment>
<dbReference type="HOGENOM" id="CLU_3288836_0_0_4"/>
<dbReference type="AlphaFoldDB" id="C0DS77"/>
<name>C0DS77_EIKCO</name>
<evidence type="ECO:0000313" key="1">
    <source>
        <dbReference type="EMBL" id="EEG25195.1"/>
    </source>
</evidence>
<evidence type="ECO:0000313" key="2">
    <source>
        <dbReference type="Proteomes" id="UP000005837"/>
    </source>
</evidence>
<reference evidence="1 2" key="1">
    <citation type="submission" date="2009-01" db="EMBL/GenBank/DDBJ databases">
        <authorList>
            <person name="Fulton L."/>
            <person name="Clifton S."/>
            <person name="Chinwalla A.T."/>
            <person name="Mitreva M."/>
            <person name="Sodergren E."/>
            <person name="Weinstock G."/>
            <person name="Clifton S."/>
            <person name="Dooling D.J."/>
            <person name="Fulton B."/>
            <person name="Minx P."/>
            <person name="Pepin K.H."/>
            <person name="Johnson M."/>
            <person name="Bhonagiri V."/>
            <person name="Nash W.E."/>
            <person name="Mardis E.R."/>
            <person name="Wilson R.K."/>
        </authorList>
    </citation>
    <scope>NUCLEOTIDE SEQUENCE [LARGE SCALE GENOMIC DNA]</scope>
    <source>
        <strain evidence="1 2">ATCC 23834</strain>
    </source>
</reference>
<accession>C0DS77</accession>
<sequence length="40" mass="4406">MTSEVRFSGSLYRLGNGIICYQINLFGTASFIYRVSGLNG</sequence>
<dbReference type="Proteomes" id="UP000005837">
    <property type="component" value="Unassembled WGS sequence"/>
</dbReference>
<dbReference type="EMBL" id="ACEA01000003">
    <property type="protein sequence ID" value="EEG25195.1"/>
    <property type="molecule type" value="Genomic_DNA"/>
</dbReference>
<organism evidence="1 2">
    <name type="scientific">Eikenella corrodens ATCC 23834</name>
    <dbReference type="NCBI Taxonomy" id="546274"/>
    <lineage>
        <taxon>Bacteria</taxon>
        <taxon>Pseudomonadati</taxon>
        <taxon>Pseudomonadota</taxon>
        <taxon>Betaproteobacteria</taxon>
        <taxon>Neisseriales</taxon>
        <taxon>Neisseriaceae</taxon>
        <taxon>Eikenella</taxon>
    </lineage>
</organism>